<accession>A0A9P6AE71</accession>
<evidence type="ECO:0000313" key="3">
    <source>
        <dbReference type="Proteomes" id="UP000886523"/>
    </source>
</evidence>
<dbReference type="EMBL" id="MU129268">
    <property type="protein sequence ID" value="KAF9504056.1"/>
    <property type="molecule type" value="Genomic_DNA"/>
</dbReference>
<organism evidence="2 3">
    <name type="scientific">Hydnum rufescens UP504</name>
    <dbReference type="NCBI Taxonomy" id="1448309"/>
    <lineage>
        <taxon>Eukaryota</taxon>
        <taxon>Fungi</taxon>
        <taxon>Dikarya</taxon>
        <taxon>Basidiomycota</taxon>
        <taxon>Agaricomycotina</taxon>
        <taxon>Agaricomycetes</taxon>
        <taxon>Cantharellales</taxon>
        <taxon>Hydnaceae</taxon>
        <taxon>Hydnum</taxon>
    </lineage>
</organism>
<feature type="region of interest" description="Disordered" evidence="1">
    <location>
        <begin position="204"/>
        <end position="224"/>
    </location>
</feature>
<comment type="caution">
    <text evidence="2">The sequence shown here is derived from an EMBL/GenBank/DDBJ whole genome shotgun (WGS) entry which is preliminary data.</text>
</comment>
<feature type="compositionally biased region" description="Low complexity" evidence="1">
    <location>
        <begin position="204"/>
        <end position="214"/>
    </location>
</feature>
<dbReference type="AlphaFoldDB" id="A0A9P6AE71"/>
<evidence type="ECO:0000256" key="1">
    <source>
        <dbReference type="SAM" id="MobiDB-lite"/>
    </source>
</evidence>
<gene>
    <name evidence="2" type="ORF">BS47DRAFT_1401796</name>
</gene>
<reference evidence="2" key="1">
    <citation type="journal article" date="2020" name="Nat. Commun.">
        <title>Large-scale genome sequencing of mycorrhizal fungi provides insights into the early evolution of symbiotic traits.</title>
        <authorList>
            <person name="Miyauchi S."/>
            <person name="Kiss E."/>
            <person name="Kuo A."/>
            <person name="Drula E."/>
            <person name="Kohler A."/>
            <person name="Sanchez-Garcia M."/>
            <person name="Morin E."/>
            <person name="Andreopoulos B."/>
            <person name="Barry K.W."/>
            <person name="Bonito G."/>
            <person name="Buee M."/>
            <person name="Carver A."/>
            <person name="Chen C."/>
            <person name="Cichocki N."/>
            <person name="Clum A."/>
            <person name="Culley D."/>
            <person name="Crous P.W."/>
            <person name="Fauchery L."/>
            <person name="Girlanda M."/>
            <person name="Hayes R.D."/>
            <person name="Keri Z."/>
            <person name="LaButti K."/>
            <person name="Lipzen A."/>
            <person name="Lombard V."/>
            <person name="Magnuson J."/>
            <person name="Maillard F."/>
            <person name="Murat C."/>
            <person name="Nolan M."/>
            <person name="Ohm R.A."/>
            <person name="Pangilinan J."/>
            <person name="Pereira M.F."/>
            <person name="Perotto S."/>
            <person name="Peter M."/>
            <person name="Pfister S."/>
            <person name="Riley R."/>
            <person name="Sitrit Y."/>
            <person name="Stielow J.B."/>
            <person name="Szollosi G."/>
            <person name="Zifcakova L."/>
            <person name="Stursova M."/>
            <person name="Spatafora J.W."/>
            <person name="Tedersoo L."/>
            <person name="Vaario L.M."/>
            <person name="Yamada A."/>
            <person name="Yan M."/>
            <person name="Wang P."/>
            <person name="Xu J."/>
            <person name="Bruns T."/>
            <person name="Baldrian P."/>
            <person name="Vilgalys R."/>
            <person name="Dunand C."/>
            <person name="Henrissat B."/>
            <person name="Grigoriev I.V."/>
            <person name="Hibbett D."/>
            <person name="Nagy L.G."/>
            <person name="Martin F.M."/>
        </authorList>
    </citation>
    <scope>NUCLEOTIDE SEQUENCE</scope>
    <source>
        <strain evidence="2">UP504</strain>
    </source>
</reference>
<dbReference type="Proteomes" id="UP000886523">
    <property type="component" value="Unassembled WGS sequence"/>
</dbReference>
<proteinExistence type="predicted"/>
<evidence type="ECO:0000313" key="2">
    <source>
        <dbReference type="EMBL" id="KAF9504056.1"/>
    </source>
</evidence>
<name>A0A9P6AE71_9AGAM</name>
<feature type="region of interest" description="Disordered" evidence="1">
    <location>
        <begin position="255"/>
        <end position="277"/>
    </location>
</feature>
<feature type="compositionally biased region" description="Polar residues" evidence="1">
    <location>
        <begin position="258"/>
        <end position="277"/>
    </location>
</feature>
<keyword evidence="3" id="KW-1185">Reference proteome</keyword>
<protein>
    <submittedName>
        <fullName evidence="2">Uncharacterized protein</fullName>
    </submittedName>
</protein>
<sequence>MSGDPGSTGPSAGNKRSLKELGASYLSAKGNFSGASSEIVPEHTHVPQKIRKMQKALESSEYIEAEASRGRGHASVGVPRHELEDKHGREDDHGCVDKHGYEDHQHGHAIKFEHGNWVPPDIEKEEEIGGSLRGLRLLLVPLRQLCQYSLMLSVPAPVNVPMCIHALNSHSRHIPTLVPGLVVLPNADPCSQIQSPDEEIATSRAAASATTKTATKNDKGGPWPKMIPQPYSLLPCHLPPHRLTMHIENREFVDNKQQRSSNRSIIPGQSTKWLQSL</sequence>